<dbReference type="SUPFAM" id="SSF56219">
    <property type="entry name" value="DNase I-like"/>
    <property type="match status" value="1"/>
</dbReference>
<protein>
    <submittedName>
        <fullName evidence="3">Endonuclease/exonuclease/phosphatase</fullName>
    </submittedName>
</protein>
<dbReference type="GO" id="GO:0000175">
    <property type="term" value="F:3'-5'-RNA exonuclease activity"/>
    <property type="evidence" value="ECO:0007669"/>
    <property type="project" value="TreeGrafter"/>
</dbReference>
<comment type="caution">
    <text evidence="3">The sequence shown here is derived from an EMBL/GenBank/DDBJ whole genome shotgun (WGS) entry which is preliminary data.</text>
</comment>
<keyword evidence="4" id="KW-1185">Reference proteome</keyword>
<dbReference type="Proteomes" id="UP000193986">
    <property type="component" value="Unassembled WGS sequence"/>
</dbReference>
<dbReference type="EMBL" id="MCFC01000092">
    <property type="protein sequence ID" value="ORY22513.1"/>
    <property type="molecule type" value="Genomic_DNA"/>
</dbReference>
<evidence type="ECO:0000313" key="4">
    <source>
        <dbReference type="Proteomes" id="UP000193986"/>
    </source>
</evidence>
<dbReference type="CDD" id="cd09083">
    <property type="entry name" value="EEP-1"/>
    <property type="match status" value="1"/>
</dbReference>
<evidence type="ECO:0000313" key="3">
    <source>
        <dbReference type="EMBL" id="ORY22513.1"/>
    </source>
</evidence>
<dbReference type="AlphaFoldDB" id="A0A1Y2AIV2"/>
<keyword evidence="3" id="KW-0269">Exonuclease</keyword>
<dbReference type="InterPro" id="IPR005135">
    <property type="entry name" value="Endo/exonuclease/phosphatase"/>
</dbReference>
<keyword evidence="3" id="KW-0378">Hydrolase</keyword>
<evidence type="ECO:0000259" key="2">
    <source>
        <dbReference type="Pfam" id="PF03372"/>
    </source>
</evidence>
<dbReference type="PANTHER" id="PTHR12121">
    <property type="entry name" value="CARBON CATABOLITE REPRESSOR PROTEIN 4"/>
    <property type="match status" value="1"/>
</dbReference>
<feature type="compositionally biased region" description="Low complexity" evidence="1">
    <location>
        <begin position="275"/>
        <end position="289"/>
    </location>
</feature>
<name>A0A1Y2AIV2_9TREE</name>
<dbReference type="InterPro" id="IPR050410">
    <property type="entry name" value="CCR4/nocturin_mRNA_transcr"/>
</dbReference>
<dbReference type="OrthoDB" id="276515at2759"/>
<organism evidence="3 4">
    <name type="scientific">Naematelia encephala</name>
    <dbReference type="NCBI Taxonomy" id="71784"/>
    <lineage>
        <taxon>Eukaryota</taxon>
        <taxon>Fungi</taxon>
        <taxon>Dikarya</taxon>
        <taxon>Basidiomycota</taxon>
        <taxon>Agaricomycotina</taxon>
        <taxon>Tremellomycetes</taxon>
        <taxon>Tremellales</taxon>
        <taxon>Naemateliaceae</taxon>
        <taxon>Naematelia</taxon>
    </lineage>
</organism>
<feature type="domain" description="Endonuclease/exonuclease/phosphatase" evidence="2">
    <location>
        <begin position="72"/>
        <end position="369"/>
    </location>
</feature>
<accession>A0A1Y2AIV2</accession>
<keyword evidence="3" id="KW-0255">Endonuclease</keyword>
<dbReference type="InParanoid" id="A0A1Y2AIV2"/>
<reference evidence="3 4" key="1">
    <citation type="submission" date="2016-07" db="EMBL/GenBank/DDBJ databases">
        <title>Pervasive Adenine N6-methylation of Active Genes in Fungi.</title>
        <authorList>
            <consortium name="DOE Joint Genome Institute"/>
            <person name="Mondo S.J."/>
            <person name="Dannebaum R.O."/>
            <person name="Kuo R.C."/>
            <person name="Labutti K."/>
            <person name="Haridas S."/>
            <person name="Kuo A."/>
            <person name="Salamov A."/>
            <person name="Ahrendt S.R."/>
            <person name="Lipzen A."/>
            <person name="Sullivan W."/>
            <person name="Andreopoulos W.B."/>
            <person name="Clum A."/>
            <person name="Lindquist E."/>
            <person name="Daum C."/>
            <person name="Ramamoorthy G.K."/>
            <person name="Gryganskyi A."/>
            <person name="Culley D."/>
            <person name="Magnuson J.K."/>
            <person name="James T.Y."/>
            <person name="O'Malley M.A."/>
            <person name="Stajich J.E."/>
            <person name="Spatafora J.W."/>
            <person name="Visel A."/>
            <person name="Grigoriev I.V."/>
        </authorList>
    </citation>
    <scope>NUCLEOTIDE SEQUENCE [LARGE SCALE GENOMIC DNA]</scope>
    <source>
        <strain evidence="3 4">68-887.2</strain>
    </source>
</reference>
<dbReference type="GO" id="GO:0004519">
    <property type="term" value="F:endonuclease activity"/>
    <property type="evidence" value="ECO:0007669"/>
    <property type="project" value="UniProtKB-KW"/>
</dbReference>
<dbReference type="Gene3D" id="3.60.10.10">
    <property type="entry name" value="Endonuclease/exonuclease/phosphatase"/>
    <property type="match status" value="1"/>
</dbReference>
<evidence type="ECO:0000256" key="1">
    <source>
        <dbReference type="SAM" id="MobiDB-lite"/>
    </source>
</evidence>
<sequence length="380" mass="42567">MVTTSYANSEASESMNIGPMRTSSLRHLHLATVNVRYDGQNSRPVPIPSHGTVPPAKLPPWNNKYMERPWSERRSRLVDALLSVGDLDIIGFQEVLHNQLLDIATLLGPRFVHVGVGRDDGKQAGEYSPIYFDGTRFELVKWKTIWLSPTPDIPGSKGWDTNLCRIATLVTLRYKDGGELVHVVNTHYDDQGVRARAESSLIIRDHAHRWASQVDAEEQKRSTSTSTMRGNSPVVLLGDFNSPPEEDGYKNITSSNPLPSGSPSFTFLDSYVHLSTRSSSTPGSRSRQSIPYGPRDTYTGFDPPGNRDAKRIDFIMLASSRSPEDIKNSMEDERKQVGRGGWTVSQYACVDNWVEGGDVDEWQGRWSDHRAVRATLERLR</sequence>
<dbReference type="PANTHER" id="PTHR12121:SF36">
    <property type="entry name" value="ENDONUCLEASE_EXONUCLEASE_PHOSPHATASE DOMAIN-CONTAINING PROTEIN"/>
    <property type="match status" value="1"/>
</dbReference>
<dbReference type="Pfam" id="PF03372">
    <property type="entry name" value="Exo_endo_phos"/>
    <property type="match status" value="1"/>
</dbReference>
<dbReference type="InterPro" id="IPR036691">
    <property type="entry name" value="Endo/exonu/phosph_ase_sf"/>
</dbReference>
<feature type="region of interest" description="Disordered" evidence="1">
    <location>
        <begin position="213"/>
        <end position="234"/>
    </location>
</feature>
<keyword evidence="3" id="KW-0540">Nuclease</keyword>
<dbReference type="STRING" id="71784.A0A1Y2AIV2"/>
<gene>
    <name evidence="3" type="ORF">BCR39DRAFT_487853</name>
</gene>
<feature type="region of interest" description="Disordered" evidence="1">
    <location>
        <begin position="275"/>
        <end position="305"/>
    </location>
</feature>
<proteinExistence type="predicted"/>